<comment type="caution">
    <text evidence="1">The sequence shown here is derived from an EMBL/GenBank/DDBJ whole genome shotgun (WGS) entry which is preliminary data.</text>
</comment>
<name>A0ACC6V034_9CREN</name>
<dbReference type="EMBL" id="JZWT02000008">
    <property type="protein sequence ID" value="MFB6490422.1"/>
    <property type="molecule type" value="Genomic_DNA"/>
</dbReference>
<reference evidence="1" key="1">
    <citation type="submission" date="2024-07" db="EMBL/GenBank/DDBJ databases">
        <title>Metagenome and Metagenome-Assembled Genomes of Archaea from a hot spring from the geothermal field of Los Azufres, Mexico.</title>
        <authorList>
            <person name="Marin-Paredes R."/>
            <person name="Martinez-Romero E."/>
            <person name="Servin-Garciduenas L.E."/>
        </authorList>
    </citation>
    <scope>NUCLEOTIDE SEQUENCE</scope>
</reference>
<evidence type="ECO:0000313" key="1">
    <source>
        <dbReference type="EMBL" id="MFB6490422.1"/>
    </source>
</evidence>
<accession>A0ACC6V034</accession>
<evidence type="ECO:0000313" key="2">
    <source>
        <dbReference type="Proteomes" id="UP000033636"/>
    </source>
</evidence>
<sequence>MWRISRIKLRDFKVYEGEYSLPLSPITAVVGRIGAGKSSLLQAIEFALFGKELEVREKIARMADLINLNSSLAQVELEMVEGDRRALIRRRLNRRGATSLELELDGVKYSGEEAEERLRALAGIGDEDFDRVVYISHYALEDFIHGDRQRRAAIMDKLLEIDLLDYTEKLLNQYIKLIMNNIEKIRVKLSYYEQYKDMFEKYGGVSRARSAKESLEKELGELNRRESALLDKYKGAVAERGKYLDKLLGMRSKIEEYFRAKSELELLEGEGVEAFADLRPLEELRDRFLGVLSEFEHIVGSDLIESLSKSADPSKLAELMQEAYVKLERISSDLEREEERLAAQIREVEARANEEEAASARLRAQLSQLEALYAKFKELEGKYGALGALKAKVESLKSAVEDLERRLAYASSLRYLLRYILEAGLEECPICGAKLDRAAVAKRAEDVESMYSSQLKELTEKRAALEELEEAYREMTSLSQAVGEYLKVKESLERLEAELGRLRAKADQASKALAQLRRRREALSRFLAEVNRETIDEVVRRYNRALRIAQLRERIELIERELSNAGLSRSVLEAEEELSKLSEELDRVRRRKAELYEELNRLAEALSKVDVDVEPLRARLGKLSSAYDRLLGVANKLGVIKANVRNRIIAEIREEVLGVFRQIYPYGDIVGLELAAEEKGYEITARLSDGNAIGVSKLSDGQRLAVALSLVIAIRNAIGLRLGFILLDDPLPYVDPNVRAALAGLIAALSRQYQVVVATQTMELAEEIARQGVGVGVVEIRREGGRPDVELKLLAAPAGGSLKTKDIRPD</sequence>
<protein>
    <submittedName>
        <fullName evidence="1">SMC family ATPase</fullName>
    </submittedName>
</protein>
<proteinExistence type="predicted"/>
<dbReference type="Proteomes" id="UP000033636">
    <property type="component" value="Unassembled WGS sequence"/>
</dbReference>
<organism evidence="1 2">
    <name type="scientific">Thermoproteus sp. AZ2</name>
    <dbReference type="NCBI Taxonomy" id="1609232"/>
    <lineage>
        <taxon>Archaea</taxon>
        <taxon>Thermoproteota</taxon>
        <taxon>Thermoprotei</taxon>
        <taxon>Thermoproteales</taxon>
        <taxon>Thermoproteaceae</taxon>
        <taxon>Thermoproteus</taxon>
    </lineage>
</organism>
<gene>
    <name evidence="1" type="ORF">TU35_004090</name>
</gene>